<dbReference type="AlphaFoldDB" id="A0A166MS19"/>
<keyword evidence="2" id="KW-1185">Reference proteome</keyword>
<gene>
    <name evidence="1" type="ORF">FIBSPDRAFT_426718</name>
</gene>
<sequence length="163" mass="18560">MSHLGCADPSNLFDCAVCIPPCRINRSNRPLQDAVAALQQGQSTHPRAYLVRTVRQWLSECMYVEFNTLYLVAEWVCNNPAPALQICGAQTCLYAMQLKQCLSQFLGYCRSPDSERKWESQEKAATRATRLQRSAHVVRYILSSLFCKRPPLFGPRRLYSPDT</sequence>
<proteinExistence type="predicted"/>
<protein>
    <submittedName>
        <fullName evidence="1">Uncharacterized protein</fullName>
    </submittedName>
</protein>
<accession>A0A166MS19</accession>
<name>A0A166MS19_9AGAM</name>
<dbReference type="EMBL" id="KV417527">
    <property type="protein sequence ID" value="KZP24254.1"/>
    <property type="molecule type" value="Genomic_DNA"/>
</dbReference>
<reference evidence="1 2" key="1">
    <citation type="journal article" date="2016" name="Mol. Biol. Evol.">
        <title>Comparative Genomics of Early-Diverging Mushroom-Forming Fungi Provides Insights into the Origins of Lignocellulose Decay Capabilities.</title>
        <authorList>
            <person name="Nagy L.G."/>
            <person name="Riley R."/>
            <person name="Tritt A."/>
            <person name="Adam C."/>
            <person name="Daum C."/>
            <person name="Floudas D."/>
            <person name="Sun H."/>
            <person name="Yadav J.S."/>
            <person name="Pangilinan J."/>
            <person name="Larsson K.H."/>
            <person name="Matsuura K."/>
            <person name="Barry K."/>
            <person name="Labutti K."/>
            <person name="Kuo R."/>
            <person name="Ohm R.A."/>
            <person name="Bhattacharya S.S."/>
            <person name="Shirouzu T."/>
            <person name="Yoshinaga Y."/>
            <person name="Martin F.M."/>
            <person name="Grigoriev I.V."/>
            <person name="Hibbett D.S."/>
        </authorList>
    </citation>
    <scope>NUCLEOTIDE SEQUENCE [LARGE SCALE GENOMIC DNA]</scope>
    <source>
        <strain evidence="1 2">CBS 109695</strain>
    </source>
</reference>
<dbReference type="Proteomes" id="UP000076532">
    <property type="component" value="Unassembled WGS sequence"/>
</dbReference>
<evidence type="ECO:0000313" key="2">
    <source>
        <dbReference type="Proteomes" id="UP000076532"/>
    </source>
</evidence>
<evidence type="ECO:0000313" key="1">
    <source>
        <dbReference type="EMBL" id="KZP24254.1"/>
    </source>
</evidence>
<organism evidence="1 2">
    <name type="scientific">Athelia psychrophila</name>
    <dbReference type="NCBI Taxonomy" id="1759441"/>
    <lineage>
        <taxon>Eukaryota</taxon>
        <taxon>Fungi</taxon>
        <taxon>Dikarya</taxon>
        <taxon>Basidiomycota</taxon>
        <taxon>Agaricomycotina</taxon>
        <taxon>Agaricomycetes</taxon>
        <taxon>Agaricomycetidae</taxon>
        <taxon>Atheliales</taxon>
        <taxon>Atheliaceae</taxon>
        <taxon>Athelia</taxon>
    </lineage>
</organism>